<organism evidence="1 2">
    <name type="scientific">Caballeronia catudaia</name>
    <dbReference type="NCBI Taxonomy" id="1777136"/>
    <lineage>
        <taxon>Bacteria</taxon>
        <taxon>Pseudomonadati</taxon>
        <taxon>Pseudomonadota</taxon>
        <taxon>Betaproteobacteria</taxon>
        <taxon>Burkholderiales</taxon>
        <taxon>Burkholderiaceae</taxon>
        <taxon>Caballeronia</taxon>
    </lineage>
</organism>
<proteinExistence type="predicted"/>
<dbReference type="EMBL" id="FCOF02000035">
    <property type="protein sequence ID" value="SAK83504.1"/>
    <property type="molecule type" value="Genomic_DNA"/>
</dbReference>
<protein>
    <submittedName>
        <fullName evidence="1">Uncharacterized protein</fullName>
    </submittedName>
</protein>
<dbReference type="AlphaFoldDB" id="A0A158CMA4"/>
<name>A0A158CMA4_9BURK</name>
<accession>A0A158CMA4</accession>
<evidence type="ECO:0000313" key="2">
    <source>
        <dbReference type="Proteomes" id="UP000054870"/>
    </source>
</evidence>
<evidence type="ECO:0000313" key="1">
    <source>
        <dbReference type="EMBL" id="SAK83504.1"/>
    </source>
</evidence>
<sequence>MLGAVLVVGCVHVDQKSLPKDSVATLSGKRIDFTEYEKSSFSAMTAGKVMFGLLGVPAMIAAGNQIVKENNIEDPSIRISQELTNRLVTQHGMQKAQHRSELAESDDLASLLRNRADIDFLLDVKTINWSFTYFPSNWTHYRVLYTARMRLIDTAQQQVVAETLCHTRPVDETNPPTRDELLSDNAKMLRTFLEKAADDCTSVLSKDFLQL</sequence>
<keyword evidence="2" id="KW-1185">Reference proteome</keyword>
<reference evidence="1" key="1">
    <citation type="submission" date="2016-01" db="EMBL/GenBank/DDBJ databases">
        <authorList>
            <person name="Peeters C."/>
        </authorList>
    </citation>
    <scope>NUCLEOTIDE SEQUENCE [LARGE SCALE GENOMIC DNA]</scope>
    <source>
        <strain evidence="1">LMG 29318</strain>
    </source>
</reference>
<dbReference type="Proteomes" id="UP000054870">
    <property type="component" value="Unassembled WGS sequence"/>
</dbReference>
<gene>
    <name evidence="1" type="ORF">AWB75_05408</name>
</gene>
<comment type="caution">
    <text evidence="1">The sequence shown here is derived from an EMBL/GenBank/DDBJ whole genome shotgun (WGS) entry which is preliminary data.</text>
</comment>